<keyword evidence="1" id="KW-0653">Protein transport</keyword>
<feature type="domain" description="60S ribosomal export protein NMD3 SH3" evidence="3">
    <location>
        <begin position="242"/>
        <end position="289"/>
    </location>
</feature>
<comment type="function">
    <text evidence="1">Acts as an adapter for the XPO1/CRM1-mediated export of the 60S ribosomal subunit.</text>
</comment>
<dbReference type="GO" id="GO:0005737">
    <property type="term" value="C:cytoplasm"/>
    <property type="evidence" value="ECO:0007669"/>
    <property type="project" value="UniProtKB-SubCell"/>
</dbReference>
<dbReference type="GO" id="GO:0000055">
    <property type="term" value="P:ribosomal large subunit export from nucleus"/>
    <property type="evidence" value="ECO:0007669"/>
    <property type="project" value="TreeGrafter"/>
</dbReference>
<proteinExistence type="inferred from homology"/>
<dbReference type="VEuPathDB" id="GiardiaDB:GMRT_10960"/>
<dbReference type="InterPro" id="IPR039768">
    <property type="entry name" value="Nmd3"/>
</dbReference>
<dbReference type="Pfam" id="PF21193">
    <property type="entry name" value="NMD_SH3"/>
    <property type="match status" value="1"/>
</dbReference>
<keyword evidence="1" id="KW-0963">Cytoplasm</keyword>
<name>A0A4Z1SWY4_GIAMU</name>
<dbReference type="Pfam" id="PF04981">
    <property type="entry name" value="NMD3"/>
    <property type="match status" value="1"/>
</dbReference>
<dbReference type="GO" id="GO:0005634">
    <property type="term" value="C:nucleus"/>
    <property type="evidence" value="ECO:0007669"/>
    <property type="project" value="UniProtKB-SubCell"/>
</dbReference>
<comment type="similarity">
    <text evidence="1">Belongs to the NMD3 family.</text>
</comment>
<dbReference type="OrthoDB" id="203821at2759"/>
<evidence type="ECO:0000313" key="4">
    <source>
        <dbReference type="EMBL" id="TNJ29355.1"/>
    </source>
</evidence>
<dbReference type="InterPro" id="IPR048899">
    <property type="entry name" value="NMD_SH3"/>
</dbReference>
<evidence type="ECO:0000259" key="3">
    <source>
        <dbReference type="Pfam" id="PF21193"/>
    </source>
</evidence>
<sequence length="483" mass="54128">MNGEQTYGILCCLCGVPIEPNPTSMCLPCLRTQANITEGIDEEQTLLSCHQCGRYNIGNDKYVAAPPESPQLLGICLKKIHGLRDVRVVDAGFVWTEPHSKKIKVRLVIQKEIQHGAVLQQEHICTFSIITTMCTPCQYTYTDHTWSTRVQVRQRVHHKRTFLFLEQILLKHRTKLNITNIREYPEGLDFYFSSRSDAARFVDLLHSVVPGTHSESQKLISADLKSNTATIEYSIAFEIVPLCRDDLVYLPQRFYNKLGGIGPLCIVSRVNNAVHFVDPLTGQEGMITPQQYFSSPFKAVMDRRHKQEAIVLVTEPLEPGSALSYVECQREADMYEGRTVSTRTYHLALCQPGRSIAVYSIESLDFNSFGATFPATYNNMPILVAGRWKEKRSQRPHRPTKRAVARLETDEGVAVVNVSDDELNDAIEEMEEDGLFATELATLQANMEAFTLTGVVPTAGGGGLEYATAIPLTGIEYQGYCPQ</sequence>
<gene>
    <name evidence="4" type="ORF">GMRT_10960</name>
</gene>
<keyword evidence="1" id="KW-0539">Nucleus</keyword>
<keyword evidence="5" id="KW-1185">Reference proteome</keyword>
<reference evidence="4 5" key="1">
    <citation type="submission" date="2019-05" db="EMBL/GenBank/DDBJ databases">
        <title>The compact genome of Giardia muris reveals important steps in the evolution of intestinal protozoan parasites.</title>
        <authorList>
            <person name="Xu F."/>
            <person name="Jimenez-Gonzalez A."/>
            <person name="Einarsson E."/>
            <person name="Astvaldsson A."/>
            <person name="Peirasmaki D."/>
            <person name="Eckmann L."/>
            <person name="Andersson J.O."/>
            <person name="Svard S.G."/>
            <person name="Jerlstrom-Hultqvist J."/>
        </authorList>
    </citation>
    <scope>NUCLEOTIDE SEQUENCE [LARGE SCALE GENOMIC DNA]</scope>
    <source>
        <strain evidence="4 5">Roberts-Thomson</strain>
    </source>
</reference>
<dbReference type="InterPro" id="IPR007064">
    <property type="entry name" value="Nmd3_N"/>
</dbReference>
<protein>
    <recommendedName>
        <fullName evidence="1">60S ribosomal export protein NMD3</fullName>
    </recommendedName>
</protein>
<evidence type="ECO:0000256" key="1">
    <source>
        <dbReference type="RuleBase" id="RU364108"/>
    </source>
</evidence>
<dbReference type="EMBL" id="VDLU01000001">
    <property type="protein sequence ID" value="TNJ29355.1"/>
    <property type="molecule type" value="Genomic_DNA"/>
</dbReference>
<comment type="subcellular location">
    <subcellularLocation>
        <location evidence="1">Cytoplasm</location>
    </subcellularLocation>
    <subcellularLocation>
        <location evidence="1">Nucleus</location>
    </subcellularLocation>
</comment>
<evidence type="ECO:0000313" key="5">
    <source>
        <dbReference type="Proteomes" id="UP000315496"/>
    </source>
</evidence>
<dbReference type="PANTHER" id="PTHR12746:SF2">
    <property type="entry name" value="60S RIBOSOMAL EXPORT PROTEIN NMD3"/>
    <property type="match status" value="1"/>
</dbReference>
<feature type="domain" description="Nmd3 N-terminal" evidence="2">
    <location>
        <begin position="11"/>
        <end position="239"/>
    </location>
</feature>
<dbReference type="Proteomes" id="UP000315496">
    <property type="component" value="Chromosome 1"/>
</dbReference>
<accession>A0A4Z1SWY4</accession>
<dbReference type="GO" id="GO:0043023">
    <property type="term" value="F:ribosomal large subunit binding"/>
    <property type="evidence" value="ECO:0007669"/>
    <property type="project" value="InterPro"/>
</dbReference>
<dbReference type="PANTHER" id="PTHR12746">
    <property type="entry name" value="NONSENSE-MEDIATED MRNA DECAY PROTEIN 3"/>
    <property type="match status" value="1"/>
</dbReference>
<organism evidence="4 5">
    <name type="scientific">Giardia muris</name>
    <dbReference type="NCBI Taxonomy" id="5742"/>
    <lineage>
        <taxon>Eukaryota</taxon>
        <taxon>Metamonada</taxon>
        <taxon>Diplomonadida</taxon>
        <taxon>Hexamitidae</taxon>
        <taxon>Giardiinae</taxon>
        <taxon>Giardia</taxon>
    </lineage>
</organism>
<evidence type="ECO:0000259" key="2">
    <source>
        <dbReference type="Pfam" id="PF04981"/>
    </source>
</evidence>
<comment type="caution">
    <text evidence="4">The sequence shown here is derived from an EMBL/GenBank/DDBJ whole genome shotgun (WGS) entry which is preliminary data.</text>
</comment>
<dbReference type="AlphaFoldDB" id="A0A4Z1SWY4"/>
<keyword evidence="1" id="KW-0813">Transport</keyword>
<dbReference type="GO" id="GO:0015031">
    <property type="term" value="P:protein transport"/>
    <property type="evidence" value="ECO:0007669"/>
    <property type="project" value="UniProtKB-KW"/>
</dbReference>